<dbReference type="SMART" id="SM00355">
    <property type="entry name" value="ZnF_C2H2"/>
    <property type="match status" value="3"/>
</dbReference>
<evidence type="ECO:0000256" key="6">
    <source>
        <dbReference type="ARBA" id="ARBA00023242"/>
    </source>
</evidence>
<dbReference type="STRING" id="684364.F4NWX7"/>
<dbReference type="OMA" id="MRITSAC"/>
<gene>
    <name evidence="10" type="ORF">BATDEDRAFT_9451</name>
</gene>
<dbReference type="AlphaFoldDB" id="F4NWX7"/>
<dbReference type="InterPro" id="IPR013087">
    <property type="entry name" value="Znf_C2H2_type"/>
</dbReference>
<keyword evidence="3" id="KW-0677">Repeat</keyword>
<comment type="subcellular location">
    <subcellularLocation>
        <location evidence="1">Nucleus</location>
    </subcellularLocation>
</comment>
<feature type="domain" description="C2H2-type" evidence="9">
    <location>
        <begin position="2"/>
        <end position="31"/>
    </location>
</feature>
<dbReference type="InParanoid" id="F4NWX7"/>
<evidence type="ECO:0000259" key="9">
    <source>
        <dbReference type="PROSITE" id="PS50157"/>
    </source>
</evidence>
<accession>F4NWX7</accession>
<name>F4NWX7_BATDJ</name>
<dbReference type="Pfam" id="PF00096">
    <property type="entry name" value="zf-C2H2"/>
    <property type="match status" value="3"/>
</dbReference>
<dbReference type="GO" id="GO:0005634">
    <property type="term" value="C:nucleus"/>
    <property type="evidence" value="ECO:0007669"/>
    <property type="project" value="UniProtKB-SubCell"/>
</dbReference>
<organism evidence="10 11">
    <name type="scientific">Batrachochytrium dendrobatidis (strain JAM81 / FGSC 10211)</name>
    <name type="common">Frog chytrid fungus</name>
    <dbReference type="NCBI Taxonomy" id="684364"/>
    <lineage>
        <taxon>Eukaryota</taxon>
        <taxon>Fungi</taxon>
        <taxon>Fungi incertae sedis</taxon>
        <taxon>Chytridiomycota</taxon>
        <taxon>Chytridiomycota incertae sedis</taxon>
        <taxon>Chytridiomycetes</taxon>
        <taxon>Rhizophydiales</taxon>
        <taxon>Rhizophydiales incertae sedis</taxon>
        <taxon>Batrachochytrium</taxon>
    </lineage>
</organism>
<dbReference type="EMBL" id="GL882880">
    <property type="protein sequence ID" value="EGF82566.1"/>
    <property type="molecule type" value="Genomic_DNA"/>
</dbReference>
<keyword evidence="4 7" id="KW-0863">Zinc-finger</keyword>
<dbReference type="PROSITE" id="PS00028">
    <property type="entry name" value="ZINC_FINGER_C2H2_1"/>
    <property type="match status" value="2"/>
</dbReference>
<dbReference type="PROSITE" id="PS50157">
    <property type="entry name" value="ZINC_FINGER_C2H2_2"/>
    <property type="match status" value="3"/>
</dbReference>
<evidence type="ECO:0000256" key="7">
    <source>
        <dbReference type="PROSITE-ProRule" id="PRU00042"/>
    </source>
</evidence>
<evidence type="ECO:0000256" key="8">
    <source>
        <dbReference type="SAM" id="MobiDB-lite"/>
    </source>
</evidence>
<evidence type="ECO:0000256" key="3">
    <source>
        <dbReference type="ARBA" id="ARBA00022737"/>
    </source>
</evidence>
<evidence type="ECO:0000256" key="1">
    <source>
        <dbReference type="ARBA" id="ARBA00004123"/>
    </source>
</evidence>
<keyword evidence="11" id="KW-1185">Reference proteome</keyword>
<dbReference type="GeneID" id="18245047"/>
<protein>
    <recommendedName>
        <fullName evidence="9">C2H2-type domain-containing protein</fullName>
    </recommendedName>
</protein>
<feature type="domain" description="C2H2-type" evidence="9">
    <location>
        <begin position="66"/>
        <end position="94"/>
    </location>
</feature>
<evidence type="ECO:0000256" key="4">
    <source>
        <dbReference type="ARBA" id="ARBA00022771"/>
    </source>
</evidence>
<dbReference type="InterPro" id="IPR036236">
    <property type="entry name" value="Znf_C2H2_sf"/>
</dbReference>
<dbReference type="PANTHER" id="PTHR23235">
    <property type="entry name" value="KRUEPPEL-LIKE TRANSCRIPTION FACTOR"/>
    <property type="match status" value="1"/>
</dbReference>
<feature type="region of interest" description="Disordered" evidence="8">
    <location>
        <begin position="81"/>
        <end position="117"/>
    </location>
</feature>
<dbReference type="FunFam" id="3.30.160.60:FF:001732">
    <property type="entry name" value="Zgc:162936"/>
    <property type="match status" value="1"/>
</dbReference>
<dbReference type="HOGENOM" id="CLU_002678_42_18_1"/>
<dbReference type="GO" id="GO:0043565">
    <property type="term" value="F:sequence-specific DNA binding"/>
    <property type="evidence" value="ECO:0007669"/>
    <property type="project" value="UniProtKB-ARBA"/>
</dbReference>
<dbReference type="Proteomes" id="UP000007241">
    <property type="component" value="Unassembled WGS sequence"/>
</dbReference>
<dbReference type="GO" id="GO:0045893">
    <property type="term" value="P:positive regulation of DNA-templated transcription"/>
    <property type="evidence" value="ECO:0007669"/>
    <property type="project" value="UniProtKB-ARBA"/>
</dbReference>
<evidence type="ECO:0000256" key="2">
    <source>
        <dbReference type="ARBA" id="ARBA00022723"/>
    </source>
</evidence>
<evidence type="ECO:0000313" key="11">
    <source>
        <dbReference type="Proteomes" id="UP000007241"/>
    </source>
</evidence>
<feature type="domain" description="C2H2-type" evidence="9">
    <location>
        <begin position="38"/>
        <end position="65"/>
    </location>
</feature>
<dbReference type="PANTHER" id="PTHR23235:SF120">
    <property type="entry name" value="KRUPPEL-LIKE FACTOR 15"/>
    <property type="match status" value="1"/>
</dbReference>
<dbReference type="GO" id="GO:0008270">
    <property type="term" value="F:zinc ion binding"/>
    <property type="evidence" value="ECO:0007669"/>
    <property type="project" value="UniProtKB-KW"/>
</dbReference>
<reference evidence="10 11" key="1">
    <citation type="submission" date="2009-12" db="EMBL/GenBank/DDBJ databases">
        <title>The draft genome of Batrachochytrium dendrobatidis.</title>
        <authorList>
            <consortium name="US DOE Joint Genome Institute (JGI-PGF)"/>
            <person name="Kuo A."/>
            <person name="Salamov A."/>
            <person name="Schmutz J."/>
            <person name="Lucas S."/>
            <person name="Pitluck S."/>
            <person name="Rosenblum E."/>
            <person name="Stajich J."/>
            <person name="Eisen M."/>
            <person name="Grigoriev I.V."/>
        </authorList>
    </citation>
    <scope>NUCLEOTIDE SEQUENCE [LARGE SCALE GENOMIC DNA]</scope>
    <source>
        <strain evidence="11">JAM81 / FGSC 10211</strain>
    </source>
</reference>
<dbReference type="OrthoDB" id="8922241at2759"/>
<evidence type="ECO:0000313" key="10">
    <source>
        <dbReference type="EMBL" id="EGF82566.1"/>
    </source>
</evidence>
<keyword evidence="6" id="KW-0539">Nucleus</keyword>
<proteinExistence type="predicted"/>
<evidence type="ECO:0000256" key="5">
    <source>
        <dbReference type="ARBA" id="ARBA00022833"/>
    </source>
</evidence>
<keyword evidence="2" id="KW-0479">Metal-binding</keyword>
<dbReference type="SUPFAM" id="SSF57667">
    <property type="entry name" value="beta-beta-alpha zinc fingers"/>
    <property type="match status" value="2"/>
</dbReference>
<dbReference type="FunFam" id="3.30.160.60:FF:000145">
    <property type="entry name" value="Zinc finger protein 574"/>
    <property type="match status" value="1"/>
</dbReference>
<keyword evidence="5" id="KW-0862">Zinc</keyword>
<dbReference type="GO" id="GO:0005694">
    <property type="term" value="C:chromosome"/>
    <property type="evidence" value="ECO:0007669"/>
    <property type="project" value="UniProtKB-ARBA"/>
</dbReference>
<dbReference type="RefSeq" id="XP_006676511.1">
    <property type="nucleotide sequence ID" value="XM_006676448.1"/>
</dbReference>
<sequence length="117" mass="13328">MLKCTVNGCSRRFSKPASLQTHIQTHSTHGATSKPKPYRCSMCPQTFSRSHDLKRHYYIHSQDKPHTCPRCGKGFSRRDALKRHQRSVLQGKKVHCNPIDPNAPMPTLSDLESDNDD</sequence>
<dbReference type="Gene3D" id="3.30.160.60">
    <property type="entry name" value="Classic Zinc Finger"/>
    <property type="match status" value="3"/>
</dbReference>